<dbReference type="InterPro" id="IPR052042">
    <property type="entry name" value="Tail_sheath_structural"/>
</dbReference>
<organism evidence="1 2">
    <name type="scientific">Alicyclobacillus fastidiosus</name>
    <dbReference type="NCBI Taxonomy" id="392011"/>
    <lineage>
        <taxon>Bacteria</taxon>
        <taxon>Bacillati</taxon>
        <taxon>Bacillota</taxon>
        <taxon>Bacilli</taxon>
        <taxon>Bacillales</taxon>
        <taxon>Alicyclobacillaceae</taxon>
        <taxon>Alicyclobacillus</taxon>
    </lineage>
</organism>
<gene>
    <name evidence="1" type="ORF">KKP3000_002007</name>
</gene>
<sequence length="464" mass="49267">MQEPQYVVPRIDIIEQPATPNQPPITSMGRIGLVGTFAWGPVGVPIHGYSEQWFEDQLGAYEEGLTGWLSMHGIFKQNSTQDVTVIRIAGASAKKASGTFNDATNNPSAVVTALYPGDKPISVSWQAGTNPNTVKLIVIADGGSQTYDNLTLTNLNTVVDPNVSAAPAEGATALPAPIAATPLEGGDPGADAQDSDYVTGLGLLSNVPVHIVLCAQQSSATVQAALLAQAANTSVANGLRFAVLNMPSGEAQAGIVTAMDSVEGIRGVVASPWGTFDDDDMAGVLTATDGHYAGVLANIPAYYSPSNQTVQGLSSLQNAYSDDDVYALTEARVSPITLDPLTGNYVIRNGVSTFVMPENGNSDDWSQINVRREFDKIETDIYVGTQWAKSSVDPKLPNQLATWIDNYLLNAKTKTQEITDYQPTTAYRDTTNQRRVVTSISVQPLFAADFIDNYVAQWAGASSS</sequence>
<dbReference type="EMBL" id="JBDXSU010000028">
    <property type="protein sequence ID" value="MFB5192793.1"/>
    <property type="molecule type" value="Genomic_DNA"/>
</dbReference>
<reference evidence="1 2" key="1">
    <citation type="journal article" date="2024" name="Int. J. Mol. Sci.">
        <title>Exploration of Alicyclobacillus spp. Genome in Search of Antibiotic Resistance.</title>
        <authorList>
            <person name="Bucka-Kolendo J."/>
            <person name="Kiousi D.E."/>
            <person name="Dekowska A."/>
            <person name="Mikolajczuk-Szczyrba A."/>
            <person name="Karadedos D.M."/>
            <person name="Michael P."/>
            <person name="Galanis A."/>
            <person name="Sokolowska B."/>
        </authorList>
    </citation>
    <scope>NUCLEOTIDE SEQUENCE [LARGE SCALE GENOMIC DNA]</scope>
    <source>
        <strain evidence="1 2">KKP 3000</strain>
    </source>
</reference>
<proteinExistence type="predicted"/>
<dbReference type="RefSeq" id="WP_275473173.1">
    <property type="nucleotide sequence ID" value="NZ_CP162940.1"/>
</dbReference>
<dbReference type="Proteomes" id="UP001579974">
    <property type="component" value="Unassembled WGS sequence"/>
</dbReference>
<evidence type="ECO:0000313" key="2">
    <source>
        <dbReference type="Proteomes" id="UP001579974"/>
    </source>
</evidence>
<protein>
    <submittedName>
        <fullName evidence="1">Uncharacterized protein</fullName>
    </submittedName>
</protein>
<evidence type="ECO:0000313" key="1">
    <source>
        <dbReference type="EMBL" id="MFB5192793.1"/>
    </source>
</evidence>
<accession>A0ABV5AKM9</accession>
<name>A0ABV5AKM9_9BACL</name>
<keyword evidence="2" id="KW-1185">Reference proteome</keyword>
<comment type="caution">
    <text evidence="1">The sequence shown here is derived from an EMBL/GenBank/DDBJ whole genome shotgun (WGS) entry which is preliminary data.</text>
</comment>
<dbReference type="PANTHER" id="PTHR35861:SF2">
    <property type="entry name" value="FELS-2 PROPHAGE PROTEIN"/>
    <property type="match status" value="1"/>
</dbReference>
<dbReference type="PANTHER" id="PTHR35861">
    <property type="match status" value="1"/>
</dbReference>